<feature type="compositionally biased region" description="Polar residues" evidence="2">
    <location>
        <begin position="104"/>
        <end position="118"/>
    </location>
</feature>
<comment type="caution">
    <text evidence="3">The sequence shown here is derived from an EMBL/GenBank/DDBJ whole genome shotgun (WGS) entry which is preliminary data.</text>
</comment>
<protein>
    <recommendedName>
        <fullName evidence="4">Cell division protein ZapB</fullName>
    </recommendedName>
</protein>
<dbReference type="AlphaFoldDB" id="A0A0E2E6E0"/>
<feature type="coiled-coil region" evidence="1">
    <location>
        <begin position="7"/>
        <end position="48"/>
    </location>
</feature>
<dbReference type="Proteomes" id="UP000011705">
    <property type="component" value="Chromosome"/>
</dbReference>
<feature type="region of interest" description="Disordered" evidence="2">
    <location>
        <begin position="77"/>
        <end position="154"/>
    </location>
</feature>
<dbReference type="HOGENOM" id="CLU_116322_0_0_12"/>
<name>A0A0E2E6E0_TREDN</name>
<accession>A0A0E2E6E0</accession>
<dbReference type="RefSeq" id="WP_002668135.1">
    <property type="nucleotide sequence ID" value="NZ_CM001795.1"/>
</dbReference>
<proteinExistence type="predicted"/>
<evidence type="ECO:0000256" key="2">
    <source>
        <dbReference type="SAM" id="MobiDB-lite"/>
    </source>
</evidence>
<evidence type="ECO:0008006" key="4">
    <source>
        <dbReference type="Google" id="ProtNLM"/>
    </source>
</evidence>
<gene>
    <name evidence="3" type="ORF">HMPREF9726_00859</name>
</gene>
<keyword evidence="1" id="KW-0175">Coiled coil</keyword>
<evidence type="ECO:0000313" key="3">
    <source>
        <dbReference type="EMBL" id="EMB34753.1"/>
    </source>
</evidence>
<reference evidence="3" key="1">
    <citation type="submission" date="2012-01" db="EMBL/GenBank/DDBJ databases">
        <title>The Genome Sequence of Treponema denticola H-22.</title>
        <authorList>
            <consortium name="The Broad Institute Genome Sequencing Platform"/>
            <person name="Earl A."/>
            <person name="Ward D."/>
            <person name="Feldgarden M."/>
            <person name="Gevers D."/>
            <person name="Blanton J.M."/>
            <person name="Fenno C.J."/>
            <person name="Baranova O.V."/>
            <person name="Mathney J."/>
            <person name="Dewhirst F.E."/>
            <person name="Izard J."/>
            <person name="Young S.K."/>
            <person name="Zeng Q."/>
            <person name="Gargeya S."/>
            <person name="Fitzgerald M."/>
            <person name="Haas B."/>
            <person name="Abouelleil A."/>
            <person name="Alvarado L."/>
            <person name="Arachchi H.M."/>
            <person name="Berlin A."/>
            <person name="Chapman S.B."/>
            <person name="Gearin G."/>
            <person name="Goldberg J."/>
            <person name="Griggs A."/>
            <person name="Gujja S."/>
            <person name="Hansen M."/>
            <person name="Heiman D."/>
            <person name="Howarth C."/>
            <person name="Larimer J."/>
            <person name="Lui A."/>
            <person name="MacDonald P.J.P."/>
            <person name="McCowen C."/>
            <person name="Montmayeur A."/>
            <person name="Murphy C."/>
            <person name="Neiman D."/>
            <person name="Pearson M."/>
            <person name="Priest M."/>
            <person name="Roberts A."/>
            <person name="Saif S."/>
            <person name="Shea T."/>
            <person name="Sisk P."/>
            <person name="Stolte C."/>
            <person name="Sykes S."/>
            <person name="Wortman J."/>
            <person name="Nusbaum C."/>
            <person name="Birren B."/>
        </authorList>
    </citation>
    <scope>NUCLEOTIDE SEQUENCE [LARGE SCALE GENOMIC DNA]</scope>
    <source>
        <strain evidence="3">H-22</strain>
    </source>
</reference>
<organism evidence="3">
    <name type="scientific">Treponema denticola H-22</name>
    <dbReference type="NCBI Taxonomy" id="999432"/>
    <lineage>
        <taxon>Bacteria</taxon>
        <taxon>Pseudomonadati</taxon>
        <taxon>Spirochaetota</taxon>
        <taxon>Spirochaetia</taxon>
        <taxon>Spirochaetales</taxon>
        <taxon>Treponemataceae</taxon>
        <taxon>Treponema</taxon>
    </lineage>
</organism>
<dbReference type="PATRIC" id="fig|999432.5.peg.892"/>
<evidence type="ECO:0000256" key="1">
    <source>
        <dbReference type="SAM" id="Coils"/>
    </source>
</evidence>
<dbReference type="EMBL" id="AGDV01000007">
    <property type="protein sequence ID" value="EMB34753.1"/>
    <property type="molecule type" value="Genomic_DNA"/>
</dbReference>
<sequence length="154" mass="17089">MLNLDQVRLLENKVERAVQMIKSLHTEKDALKKEIEARDRRISELEKLIIVFKDDQSKIEEGIINALNQLSAFEDASYTKKHETRPSASEFETAAPVSAGSKPESFSTPSPKTSSQQAPAADPVSEEPVSDNLQKDLDDVLGQSSDASKQMDIF</sequence>